<dbReference type="GO" id="GO:0007155">
    <property type="term" value="P:cell adhesion"/>
    <property type="evidence" value="ECO:0007669"/>
    <property type="project" value="InterPro"/>
</dbReference>
<dbReference type="RefSeq" id="WP_144279346.1">
    <property type="nucleotide sequence ID" value="NZ_CP041730.1"/>
</dbReference>
<organism evidence="2 3">
    <name type="scientific">Chitinimonas arctica</name>
    <dbReference type="NCBI Taxonomy" id="2594795"/>
    <lineage>
        <taxon>Bacteria</taxon>
        <taxon>Pseudomonadati</taxon>
        <taxon>Pseudomonadota</taxon>
        <taxon>Betaproteobacteria</taxon>
        <taxon>Neisseriales</taxon>
        <taxon>Chitinibacteraceae</taxon>
        <taxon>Chitinimonas</taxon>
    </lineage>
</organism>
<dbReference type="AlphaFoldDB" id="A0A516SIH8"/>
<proteinExistence type="predicted"/>
<dbReference type="PANTHER" id="PTHR30288">
    <property type="entry name" value="FLAGELLAR CAP/ASSEMBLY PROTEIN FLID"/>
    <property type="match status" value="1"/>
</dbReference>
<dbReference type="InterPro" id="IPR040026">
    <property type="entry name" value="FliD"/>
</dbReference>
<keyword evidence="3" id="KW-1185">Reference proteome</keyword>
<accession>A0A516SIH8</accession>
<sequence length="462" mass="48186">MNLSNLSDILSRSYGLASNDPYRLPNIGFNAAERGANALGIDGNLRQPSSSLVRLSDYGKLQSALSRLKGSLGGIDTADEAATVSGVSDNKLITASVDKSSALPKSAAIEVGQKAESQRLQSQTFIDRDSTIIGTGSITIEQGRFNSGTNSFTASAKPATTISISAGNGTLSGIANEINRANAGVSAKVVQDGSNFRLEVTGKDTGTEQAFRIRVSDSDNNNTDNAQGLSRLAFDPTEVPGTGRNQTQLRAAQDAELTVDGRAFVSGSNQVKGAVNGATLNIEATGSARIDFKRDVVQASGSAKRLAETLNDFRAQAGSLQSDGLSRRISSDIDRAFSGAETGQGRDRLTLAQVGIETASDGRVTVDDARFKRAFEANPDGVASLLGNAADRIETAGNAALNGQLRTTTASLRASTQADGNSAQARQSQLQSLFGNQTSLLSYSPTTRNLYGLAQYLAVAGF</sequence>
<dbReference type="Pfam" id="PF07195">
    <property type="entry name" value="FliD_C"/>
    <property type="match status" value="1"/>
</dbReference>
<dbReference type="KEGG" id="cari:FNU76_17310"/>
<reference evidence="3" key="1">
    <citation type="submission" date="2019-07" db="EMBL/GenBank/DDBJ databases">
        <title>Chitinimonas sp. nov., isolated from Ny-Alesund, arctica soil.</title>
        <authorList>
            <person name="Xu Q."/>
            <person name="Peng F."/>
        </authorList>
    </citation>
    <scope>NUCLEOTIDE SEQUENCE [LARGE SCALE GENOMIC DNA]</scope>
    <source>
        <strain evidence="3">R3-44</strain>
    </source>
</reference>
<dbReference type="InterPro" id="IPR010809">
    <property type="entry name" value="FliD_C"/>
</dbReference>
<feature type="domain" description="Flagellar hook-associated protein 2 C-terminal" evidence="1">
    <location>
        <begin position="252"/>
        <end position="431"/>
    </location>
</feature>
<dbReference type="GO" id="GO:0009421">
    <property type="term" value="C:bacterial-type flagellum filament cap"/>
    <property type="evidence" value="ECO:0007669"/>
    <property type="project" value="InterPro"/>
</dbReference>
<protein>
    <recommendedName>
        <fullName evidence="1">Flagellar hook-associated protein 2 C-terminal domain-containing protein</fullName>
    </recommendedName>
</protein>
<dbReference type="GO" id="GO:0071973">
    <property type="term" value="P:bacterial-type flagellum-dependent cell motility"/>
    <property type="evidence" value="ECO:0007669"/>
    <property type="project" value="TreeGrafter"/>
</dbReference>
<gene>
    <name evidence="2" type="ORF">FNU76_17310</name>
</gene>
<evidence type="ECO:0000259" key="1">
    <source>
        <dbReference type="Pfam" id="PF07195"/>
    </source>
</evidence>
<dbReference type="PANTHER" id="PTHR30288:SF0">
    <property type="entry name" value="FLAGELLAR HOOK-ASSOCIATED PROTEIN 2"/>
    <property type="match status" value="1"/>
</dbReference>
<evidence type="ECO:0000313" key="3">
    <source>
        <dbReference type="Proteomes" id="UP000317550"/>
    </source>
</evidence>
<name>A0A516SIH8_9NEIS</name>
<dbReference type="EMBL" id="CP041730">
    <property type="protein sequence ID" value="QDQ27959.1"/>
    <property type="molecule type" value="Genomic_DNA"/>
</dbReference>
<dbReference type="Proteomes" id="UP000317550">
    <property type="component" value="Chromosome"/>
</dbReference>
<dbReference type="OrthoDB" id="8587063at2"/>
<evidence type="ECO:0000313" key="2">
    <source>
        <dbReference type="EMBL" id="QDQ27959.1"/>
    </source>
</evidence>